<dbReference type="Pfam" id="PF13527">
    <property type="entry name" value="Acetyltransf_9"/>
    <property type="match status" value="1"/>
</dbReference>
<organism evidence="2 3">
    <name type="scientific">Listeria fleischmannii 1991</name>
    <dbReference type="NCBI Taxonomy" id="1430899"/>
    <lineage>
        <taxon>Bacteria</taxon>
        <taxon>Bacillati</taxon>
        <taxon>Bacillota</taxon>
        <taxon>Bacilli</taxon>
        <taxon>Bacillales</taxon>
        <taxon>Listeriaceae</taxon>
        <taxon>Listeria</taxon>
    </lineage>
</organism>
<dbReference type="Gene3D" id="3.30.1050.10">
    <property type="entry name" value="SCP2 sterol-binding domain"/>
    <property type="match status" value="1"/>
</dbReference>
<dbReference type="PANTHER" id="PTHR37817">
    <property type="entry name" value="N-ACETYLTRANSFERASE EIS"/>
    <property type="match status" value="1"/>
</dbReference>
<dbReference type="InterPro" id="IPR036527">
    <property type="entry name" value="SCP2_sterol-bd_dom_sf"/>
</dbReference>
<dbReference type="Pfam" id="PF17668">
    <property type="entry name" value="Acetyltransf_17"/>
    <property type="match status" value="1"/>
</dbReference>
<dbReference type="InterPro" id="IPR051554">
    <property type="entry name" value="Acetyltransferase_Eis"/>
</dbReference>
<evidence type="ECO:0000313" key="3">
    <source>
        <dbReference type="Proteomes" id="UP000052258"/>
    </source>
</evidence>
<reference evidence="2 3" key="1">
    <citation type="journal article" date="2015" name="Genome Biol. Evol.">
        <title>Comparative Genomics of Listeria Sensu Lato: Genus-Wide Differences in Evolutionary Dynamics and the Progressive Gain of Complex, Potentially Pathogenicity-Related Traits through Lateral Gene Transfer.</title>
        <authorList>
            <person name="Chiara M."/>
            <person name="Caruso M."/>
            <person name="D'Erchia A.M."/>
            <person name="Manzari C."/>
            <person name="Fraccalvieri R."/>
            <person name="Goffredo E."/>
            <person name="Latorre L."/>
            <person name="Miccolupo A."/>
            <person name="Padalino I."/>
            <person name="Santagada G."/>
            <person name="Chiocco D."/>
            <person name="Pesole G."/>
            <person name="Horner D.S."/>
            <person name="Parisi A."/>
        </authorList>
    </citation>
    <scope>NUCLEOTIDE SEQUENCE [LARGE SCALE GENOMIC DNA]</scope>
    <source>
        <strain evidence="2 3">1991</strain>
    </source>
</reference>
<dbReference type="InterPro" id="IPR025559">
    <property type="entry name" value="Eis_dom"/>
</dbReference>
<keyword evidence="2" id="KW-0808">Transferase</keyword>
<dbReference type="PANTHER" id="PTHR37817:SF1">
    <property type="entry name" value="N-ACETYLTRANSFERASE EIS"/>
    <property type="match status" value="1"/>
</dbReference>
<protein>
    <submittedName>
        <fullName evidence="2">Acetyltransferase family protein</fullName>
    </submittedName>
</protein>
<accession>A0A0J8J3G5</accession>
<dbReference type="PATRIC" id="fig|1430899.3.peg.1938"/>
<dbReference type="AlphaFoldDB" id="A0A0J8J3G5"/>
<dbReference type="GO" id="GO:0034069">
    <property type="term" value="F:aminoglycoside N-acetyltransferase activity"/>
    <property type="evidence" value="ECO:0007669"/>
    <property type="project" value="TreeGrafter"/>
</dbReference>
<feature type="domain" description="N-acetyltransferase" evidence="1">
    <location>
        <begin position="10"/>
        <end position="163"/>
    </location>
</feature>
<dbReference type="Pfam" id="PF13530">
    <property type="entry name" value="SCP2_2"/>
    <property type="match status" value="1"/>
</dbReference>
<dbReference type="Gene3D" id="3.40.630.30">
    <property type="match status" value="2"/>
</dbReference>
<dbReference type="SUPFAM" id="SSF55718">
    <property type="entry name" value="SCP-like"/>
    <property type="match status" value="1"/>
</dbReference>
<dbReference type="InterPro" id="IPR041380">
    <property type="entry name" value="Acetyltransf_17"/>
</dbReference>
<dbReference type="GO" id="GO:0030649">
    <property type="term" value="P:aminoglycoside antibiotic catabolic process"/>
    <property type="evidence" value="ECO:0007669"/>
    <property type="project" value="TreeGrafter"/>
</dbReference>
<sequence length="405" mass="47449">MGQSDIEDRLKMKKVEMEHLVQFNELLRYVFQVTNQDLQEVGYEEGEIEQAKRPVLKQADVLGWFDGDKLVSQLAVYPLKVNIHGVIYDMGGVTGVGTYPEYANFGLMHQLMRQSLKDMRDRKQTVSYLFPYSIPYYRRKGWEIISDMMTFSIKDTQLPNLVQVSGMVERTDIYHPDIKLTYDRFARENHAAMIRDELSWEEYFRWEKEELTAGIYYNANHEPLGFVFYWIADDIFYMKEMIYLTEEARSGLWNFISAHFSMVTDVKGRTYTNEPIAYLLEDSEIVETIQPYYMARIVDVEGFLEKYPFRFSEGEAAFHFVVQDPLLEWNQGVFTISFENGQKKITKEAAGPAITVDIKALTTLLFSYKRPSYLAKIGRIQADKRAIQLLEKLIPTETAYFSDYF</sequence>
<gene>
    <name evidence="2" type="ORF">X560_1897</name>
</gene>
<dbReference type="Proteomes" id="UP000052258">
    <property type="component" value="Unassembled WGS sequence"/>
</dbReference>
<proteinExistence type="predicted"/>
<dbReference type="PROSITE" id="PS51186">
    <property type="entry name" value="GNAT"/>
    <property type="match status" value="1"/>
</dbReference>
<dbReference type="InterPro" id="IPR000182">
    <property type="entry name" value="GNAT_dom"/>
</dbReference>
<dbReference type="InterPro" id="IPR016181">
    <property type="entry name" value="Acyl_CoA_acyltransferase"/>
</dbReference>
<comment type="caution">
    <text evidence="2">The sequence shown here is derived from an EMBL/GenBank/DDBJ whole genome shotgun (WGS) entry which is preliminary data.</text>
</comment>
<name>A0A0J8J3G5_9LIST</name>
<dbReference type="RefSeq" id="WP_040504720.1">
    <property type="nucleotide sequence ID" value="NZ_KQ130617.1"/>
</dbReference>
<evidence type="ECO:0000259" key="1">
    <source>
        <dbReference type="PROSITE" id="PS51186"/>
    </source>
</evidence>
<dbReference type="SUPFAM" id="SSF55729">
    <property type="entry name" value="Acyl-CoA N-acyltransferases (Nat)"/>
    <property type="match status" value="1"/>
</dbReference>
<keyword evidence="3" id="KW-1185">Reference proteome</keyword>
<evidence type="ECO:0000313" key="2">
    <source>
        <dbReference type="EMBL" id="KMT58861.1"/>
    </source>
</evidence>
<dbReference type="EMBL" id="AZHO01000023">
    <property type="protein sequence ID" value="KMT58861.1"/>
    <property type="molecule type" value="Genomic_DNA"/>
</dbReference>